<sequence length="133" mass="15281">MPITIAMHQPPRYTRLNDEQLQGARVIRLLDREETRYPLLTRLCLDFGLQILQLHPRVFSLLSRQWVPGPVEYILACKAPDNVHWYRMTPTYPSLSELTAYVKHHEVDILHDYLFGDIGLPGDTGEDTPDAGA</sequence>
<dbReference type="RefSeq" id="WP_012488711.1">
    <property type="nucleotide sequence ID" value="NC_010995.1"/>
</dbReference>
<organism evidence="1 2">
    <name type="scientific">Cellvibrio japonicus (strain Ueda107)</name>
    <name type="common">Pseudomonas fluorescens subsp. cellulosa</name>
    <dbReference type="NCBI Taxonomy" id="498211"/>
    <lineage>
        <taxon>Bacteria</taxon>
        <taxon>Pseudomonadati</taxon>
        <taxon>Pseudomonadota</taxon>
        <taxon>Gammaproteobacteria</taxon>
        <taxon>Cellvibrionales</taxon>
        <taxon>Cellvibrionaceae</taxon>
        <taxon>Cellvibrio</taxon>
    </lineage>
</organism>
<keyword evidence="2" id="KW-1185">Reference proteome</keyword>
<dbReference type="OrthoDB" id="5703689at2"/>
<name>B3PDT1_CELJU</name>
<gene>
    <name evidence="1" type="ordered locus">CJA_3135</name>
</gene>
<dbReference type="eggNOG" id="ENOG5033KF3">
    <property type="taxonomic scope" value="Bacteria"/>
</dbReference>
<dbReference type="Proteomes" id="UP000001036">
    <property type="component" value="Chromosome"/>
</dbReference>
<proteinExistence type="predicted"/>
<accession>B3PDT1</accession>
<dbReference type="HOGENOM" id="CLU_2011176_0_0_6"/>
<evidence type="ECO:0000313" key="2">
    <source>
        <dbReference type="Proteomes" id="UP000001036"/>
    </source>
</evidence>
<reference evidence="1 2" key="1">
    <citation type="journal article" date="2008" name="J. Bacteriol.">
        <title>Insights into plant cell wall degradation from the genome sequence of the soil bacterium Cellvibrio japonicus.</title>
        <authorList>
            <person name="Deboy R.T."/>
            <person name="Mongodin E.F."/>
            <person name="Fouts D.E."/>
            <person name="Tailford L.E."/>
            <person name="Khouri H."/>
            <person name="Emerson J.B."/>
            <person name="Mohamoud Y."/>
            <person name="Watkins K."/>
            <person name="Henrissat B."/>
            <person name="Gilbert H.J."/>
            <person name="Nelson K.E."/>
        </authorList>
    </citation>
    <scope>NUCLEOTIDE SEQUENCE [LARGE SCALE GENOMIC DNA]</scope>
    <source>
        <strain evidence="1 2">Ueda107</strain>
    </source>
</reference>
<dbReference type="AlphaFoldDB" id="B3PDT1"/>
<protein>
    <submittedName>
        <fullName evidence="1">Uncharacterized protein</fullName>
    </submittedName>
</protein>
<dbReference type="KEGG" id="cja:CJA_3135"/>
<evidence type="ECO:0000313" key="1">
    <source>
        <dbReference type="EMBL" id="ACE85334.1"/>
    </source>
</evidence>
<dbReference type="STRING" id="498211.CJA_3135"/>
<dbReference type="EMBL" id="CP000934">
    <property type="protein sequence ID" value="ACE85334.1"/>
    <property type="molecule type" value="Genomic_DNA"/>
</dbReference>